<feature type="transmembrane region" description="Helical" evidence="17">
    <location>
        <begin position="68"/>
        <end position="87"/>
    </location>
</feature>
<dbReference type="GO" id="GO:0005524">
    <property type="term" value="F:ATP binding"/>
    <property type="evidence" value="ECO:0007669"/>
    <property type="project" value="UniProtKB-KW"/>
</dbReference>
<proteinExistence type="predicted"/>
<dbReference type="InterPro" id="IPR003594">
    <property type="entry name" value="HATPase_dom"/>
</dbReference>
<gene>
    <name evidence="23" type="ORF">GRI42_13510</name>
</gene>
<dbReference type="EMBL" id="WTYF01000004">
    <property type="protein sequence ID" value="MXO52325.1"/>
    <property type="molecule type" value="Genomic_DNA"/>
</dbReference>
<dbReference type="SUPFAM" id="SSF47226">
    <property type="entry name" value="Histidine-containing phosphotransfer domain, HPT domain"/>
    <property type="match status" value="1"/>
</dbReference>
<dbReference type="SUPFAM" id="SSF47384">
    <property type="entry name" value="Homodimeric domain of signal transducing histidine kinase"/>
    <property type="match status" value="1"/>
</dbReference>
<comment type="caution">
    <text evidence="23">The sequence shown here is derived from an EMBL/GenBank/DDBJ whole genome shotgun (WGS) entry which is preliminary data.</text>
</comment>
<evidence type="ECO:0000256" key="13">
    <source>
        <dbReference type="ARBA" id="ARBA00023012"/>
    </source>
</evidence>
<evidence type="ECO:0000256" key="1">
    <source>
        <dbReference type="ARBA" id="ARBA00000085"/>
    </source>
</evidence>
<dbReference type="Pfam" id="PF08448">
    <property type="entry name" value="PAS_4"/>
    <property type="match status" value="1"/>
</dbReference>
<dbReference type="InterPro" id="IPR036641">
    <property type="entry name" value="HPT_dom_sf"/>
</dbReference>
<evidence type="ECO:0000259" key="20">
    <source>
        <dbReference type="PROSITE" id="PS50112"/>
    </source>
</evidence>
<dbReference type="FunFam" id="3.30.565.10:FF:000010">
    <property type="entry name" value="Sensor histidine kinase RcsC"/>
    <property type="match status" value="1"/>
</dbReference>
<dbReference type="CDD" id="cd00130">
    <property type="entry name" value="PAS"/>
    <property type="match status" value="1"/>
</dbReference>
<dbReference type="Pfam" id="PF01627">
    <property type="entry name" value="Hpt"/>
    <property type="match status" value="1"/>
</dbReference>
<feature type="transmembrane region" description="Helical" evidence="17">
    <location>
        <begin position="177"/>
        <end position="201"/>
    </location>
</feature>
<dbReference type="NCBIfam" id="TIGR00229">
    <property type="entry name" value="sensory_box"/>
    <property type="match status" value="1"/>
</dbReference>
<dbReference type="InterPro" id="IPR036097">
    <property type="entry name" value="HisK_dim/P_sf"/>
</dbReference>
<evidence type="ECO:0000256" key="2">
    <source>
        <dbReference type="ARBA" id="ARBA00004429"/>
    </source>
</evidence>
<evidence type="ECO:0000256" key="15">
    <source>
        <dbReference type="PROSITE-ProRule" id="PRU00110"/>
    </source>
</evidence>
<evidence type="ECO:0000256" key="10">
    <source>
        <dbReference type="ARBA" id="ARBA00022777"/>
    </source>
</evidence>
<dbReference type="InterPro" id="IPR011006">
    <property type="entry name" value="CheY-like_superfamily"/>
</dbReference>
<feature type="domain" description="HPt" evidence="22">
    <location>
        <begin position="894"/>
        <end position="979"/>
    </location>
</feature>
<dbReference type="InterPro" id="IPR035965">
    <property type="entry name" value="PAS-like_dom_sf"/>
</dbReference>
<feature type="domain" description="Response regulatory" evidence="19">
    <location>
        <begin position="747"/>
        <end position="869"/>
    </location>
</feature>
<dbReference type="InterPro" id="IPR000014">
    <property type="entry name" value="PAS"/>
</dbReference>
<dbReference type="SMART" id="SM00387">
    <property type="entry name" value="HATPase_c"/>
    <property type="match status" value="1"/>
</dbReference>
<feature type="transmembrane region" description="Helical" evidence="17">
    <location>
        <begin position="93"/>
        <end position="113"/>
    </location>
</feature>
<evidence type="ECO:0000256" key="17">
    <source>
        <dbReference type="SAM" id="Phobius"/>
    </source>
</evidence>
<dbReference type="PROSITE" id="PS50110">
    <property type="entry name" value="RESPONSE_REGULATORY"/>
    <property type="match status" value="1"/>
</dbReference>
<feature type="transmembrane region" description="Helical" evidence="17">
    <location>
        <begin position="324"/>
        <end position="345"/>
    </location>
</feature>
<dbReference type="PROSITE" id="PS50109">
    <property type="entry name" value="HIS_KIN"/>
    <property type="match status" value="1"/>
</dbReference>
<dbReference type="FunFam" id="1.10.287.130:FF:000004">
    <property type="entry name" value="Ethylene receptor 1"/>
    <property type="match status" value="1"/>
</dbReference>
<evidence type="ECO:0000313" key="23">
    <source>
        <dbReference type="EMBL" id="MXO52325.1"/>
    </source>
</evidence>
<dbReference type="PANTHER" id="PTHR43047:SF78">
    <property type="entry name" value="SENSORY_REGULATORY PROTEIN RPFC"/>
    <property type="match status" value="1"/>
</dbReference>
<name>A0A844Y281_9SPHN</name>
<reference evidence="23 24" key="1">
    <citation type="submission" date="2019-12" db="EMBL/GenBank/DDBJ databases">
        <title>Genomic-based taxomic classification of the family Erythrobacteraceae.</title>
        <authorList>
            <person name="Xu L."/>
        </authorList>
    </citation>
    <scope>NUCLEOTIDE SEQUENCE [LARGE SCALE GENOMIC DNA]</scope>
    <source>
        <strain evidence="23 24">DSM 16225</strain>
    </source>
</reference>
<dbReference type="InterPro" id="IPR004358">
    <property type="entry name" value="Sig_transdc_His_kin-like_C"/>
</dbReference>
<feature type="transmembrane region" description="Helical" evidence="17">
    <location>
        <begin position="247"/>
        <end position="272"/>
    </location>
</feature>
<evidence type="ECO:0000256" key="14">
    <source>
        <dbReference type="ARBA" id="ARBA00023136"/>
    </source>
</evidence>
<dbReference type="InterPro" id="IPR000700">
    <property type="entry name" value="PAS-assoc_C"/>
</dbReference>
<dbReference type="EC" id="2.7.13.3" evidence="3"/>
<dbReference type="InterPro" id="IPR013656">
    <property type="entry name" value="PAS_4"/>
</dbReference>
<dbReference type="AlphaFoldDB" id="A0A844Y281"/>
<evidence type="ECO:0000259" key="21">
    <source>
        <dbReference type="PROSITE" id="PS50113"/>
    </source>
</evidence>
<dbReference type="CDD" id="cd16922">
    <property type="entry name" value="HATPase_EvgS-ArcB-TorS-like"/>
    <property type="match status" value="1"/>
</dbReference>
<evidence type="ECO:0000256" key="3">
    <source>
        <dbReference type="ARBA" id="ARBA00012438"/>
    </source>
</evidence>
<keyword evidence="13" id="KW-0902">Two-component regulatory system</keyword>
<feature type="domain" description="Histidine kinase" evidence="18">
    <location>
        <begin position="505"/>
        <end position="721"/>
    </location>
</feature>
<dbReference type="Pfam" id="PF05231">
    <property type="entry name" value="MASE1"/>
    <property type="match status" value="1"/>
</dbReference>
<protein>
    <recommendedName>
        <fullName evidence="3">histidine kinase</fullName>
        <ecNumber evidence="3">2.7.13.3</ecNumber>
    </recommendedName>
</protein>
<evidence type="ECO:0000256" key="5">
    <source>
        <dbReference type="ARBA" id="ARBA00022519"/>
    </source>
</evidence>
<dbReference type="CDD" id="cd17546">
    <property type="entry name" value="REC_hyHK_CKI1_RcsC-like"/>
    <property type="match status" value="1"/>
</dbReference>
<evidence type="ECO:0000256" key="7">
    <source>
        <dbReference type="ARBA" id="ARBA00022679"/>
    </source>
</evidence>
<dbReference type="Gene3D" id="3.40.50.2300">
    <property type="match status" value="1"/>
</dbReference>
<keyword evidence="24" id="KW-1185">Reference proteome</keyword>
<dbReference type="SMART" id="SM00388">
    <property type="entry name" value="HisKA"/>
    <property type="match status" value="1"/>
</dbReference>
<keyword evidence="4" id="KW-1003">Cell membrane</keyword>
<evidence type="ECO:0000256" key="6">
    <source>
        <dbReference type="ARBA" id="ARBA00022553"/>
    </source>
</evidence>
<dbReference type="Proteomes" id="UP000444185">
    <property type="component" value="Unassembled WGS sequence"/>
</dbReference>
<dbReference type="Gene3D" id="1.20.120.160">
    <property type="entry name" value="HPT domain"/>
    <property type="match status" value="1"/>
</dbReference>
<evidence type="ECO:0000259" key="19">
    <source>
        <dbReference type="PROSITE" id="PS50110"/>
    </source>
</evidence>
<evidence type="ECO:0000256" key="4">
    <source>
        <dbReference type="ARBA" id="ARBA00022475"/>
    </source>
</evidence>
<dbReference type="InterPro" id="IPR036890">
    <property type="entry name" value="HATPase_C_sf"/>
</dbReference>
<dbReference type="SUPFAM" id="SSF55785">
    <property type="entry name" value="PYP-like sensor domain (PAS domain)"/>
    <property type="match status" value="1"/>
</dbReference>
<dbReference type="PROSITE" id="PS50112">
    <property type="entry name" value="PAS"/>
    <property type="match status" value="1"/>
</dbReference>
<dbReference type="PROSITE" id="PS50894">
    <property type="entry name" value="HPT"/>
    <property type="match status" value="1"/>
</dbReference>
<dbReference type="CDD" id="cd00088">
    <property type="entry name" value="HPT"/>
    <property type="match status" value="1"/>
</dbReference>
<evidence type="ECO:0000313" key="24">
    <source>
        <dbReference type="Proteomes" id="UP000444185"/>
    </source>
</evidence>
<keyword evidence="14 17" id="KW-0472">Membrane</keyword>
<comment type="catalytic activity">
    <reaction evidence="1">
        <text>ATP + protein L-histidine = ADP + protein N-phospho-L-histidine.</text>
        <dbReference type="EC" id="2.7.13.3"/>
    </reaction>
</comment>
<feature type="modified residue" description="Phosphohistidine" evidence="15">
    <location>
        <position position="934"/>
    </location>
</feature>
<accession>A0A844Y281</accession>
<dbReference type="SUPFAM" id="SSF52172">
    <property type="entry name" value="CheY-like"/>
    <property type="match status" value="1"/>
</dbReference>
<keyword evidence="8 17" id="KW-0812">Transmembrane</keyword>
<evidence type="ECO:0000256" key="12">
    <source>
        <dbReference type="ARBA" id="ARBA00022989"/>
    </source>
</evidence>
<organism evidence="23 24">
    <name type="scientific">Qipengyuania gaetbuli</name>
    <dbReference type="NCBI Taxonomy" id="266952"/>
    <lineage>
        <taxon>Bacteria</taxon>
        <taxon>Pseudomonadati</taxon>
        <taxon>Pseudomonadota</taxon>
        <taxon>Alphaproteobacteria</taxon>
        <taxon>Sphingomonadales</taxon>
        <taxon>Erythrobacteraceae</taxon>
        <taxon>Qipengyuania</taxon>
    </lineage>
</organism>
<dbReference type="GO" id="GO:0000155">
    <property type="term" value="F:phosphorelay sensor kinase activity"/>
    <property type="evidence" value="ECO:0007669"/>
    <property type="project" value="InterPro"/>
</dbReference>
<dbReference type="InterPro" id="IPR007895">
    <property type="entry name" value="MASE1"/>
</dbReference>
<dbReference type="InterPro" id="IPR001789">
    <property type="entry name" value="Sig_transdc_resp-reg_receiver"/>
</dbReference>
<dbReference type="GO" id="GO:0005886">
    <property type="term" value="C:plasma membrane"/>
    <property type="evidence" value="ECO:0007669"/>
    <property type="project" value="UniProtKB-SubCell"/>
</dbReference>
<dbReference type="Gene3D" id="1.10.287.130">
    <property type="match status" value="1"/>
</dbReference>
<feature type="domain" description="PAS" evidence="20">
    <location>
        <begin position="358"/>
        <end position="428"/>
    </location>
</feature>
<dbReference type="Pfam" id="PF02518">
    <property type="entry name" value="HATPase_c"/>
    <property type="match status" value="1"/>
</dbReference>
<comment type="subcellular location">
    <subcellularLocation>
        <location evidence="2">Cell inner membrane</location>
        <topology evidence="2">Multi-pass membrane protein</topology>
    </subcellularLocation>
</comment>
<evidence type="ECO:0000256" key="11">
    <source>
        <dbReference type="ARBA" id="ARBA00022840"/>
    </source>
</evidence>
<keyword evidence="7" id="KW-0808">Transferase</keyword>
<evidence type="ECO:0000259" key="22">
    <source>
        <dbReference type="PROSITE" id="PS50894"/>
    </source>
</evidence>
<evidence type="ECO:0000256" key="8">
    <source>
        <dbReference type="ARBA" id="ARBA00022692"/>
    </source>
</evidence>
<keyword evidence="12 17" id="KW-1133">Transmembrane helix</keyword>
<dbReference type="InterPro" id="IPR003661">
    <property type="entry name" value="HisK_dim/P_dom"/>
</dbReference>
<evidence type="ECO:0000256" key="9">
    <source>
        <dbReference type="ARBA" id="ARBA00022741"/>
    </source>
</evidence>
<dbReference type="PRINTS" id="PR00344">
    <property type="entry name" value="BCTRLSENSOR"/>
</dbReference>
<keyword evidence="10" id="KW-0418">Kinase</keyword>
<dbReference type="Gene3D" id="3.30.450.20">
    <property type="entry name" value="PAS domain"/>
    <property type="match status" value="1"/>
</dbReference>
<keyword evidence="9" id="KW-0547">Nucleotide-binding</keyword>
<dbReference type="Pfam" id="PF00512">
    <property type="entry name" value="HisKA"/>
    <property type="match status" value="1"/>
</dbReference>
<dbReference type="CDD" id="cd00082">
    <property type="entry name" value="HisKA"/>
    <property type="match status" value="1"/>
</dbReference>
<dbReference type="SMART" id="SM00448">
    <property type="entry name" value="REC"/>
    <property type="match status" value="1"/>
</dbReference>
<dbReference type="Gene3D" id="3.30.565.10">
    <property type="entry name" value="Histidine kinase-like ATPase, C-terminal domain"/>
    <property type="match status" value="1"/>
</dbReference>
<dbReference type="Pfam" id="PF00072">
    <property type="entry name" value="Response_reg"/>
    <property type="match status" value="1"/>
</dbReference>
<keyword evidence="5" id="KW-0997">Cell inner membrane</keyword>
<keyword evidence="6 16" id="KW-0597">Phosphoprotein</keyword>
<dbReference type="PROSITE" id="PS50113">
    <property type="entry name" value="PAC"/>
    <property type="match status" value="1"/>
</dbReference>
<feature type="modified residue" description="4-aspartylphosphate" evidence="16">
    <location>
        <position position="801"/>
    </location>
</feature>
<sequence>MRAITQALGRLLAVLNRVSLSVIAPQRKRGRTCSDPPATRVMARRSFMATQPLRLSLPGWSRRIDLRMVLAALLGFIGFALLAYASIDLTRGSGRIAVVWLPNAIAVAIMLRARLPNERLFLLALFAGNLLANRIVGDDASTALALSVANAVEIWIAVEIVRKLAGPRPRMGDTGDLLRFVFGACLVAPLASATIASLVLSGGGASLAGLLQWAASDALSMIIIAPSVLVFWDTLQSPRWPTTREVLEWTVITTVGTGVTLVVFLQTAYPLLFLVPPVIVCHAFRLGVLGTAFSVLKVATIALICTQAGTGPINLLPMPLHAQLLVLEAFLASSVLVGFPVAAILSTRERLLHEVREGKKQMALLADNITDAILRYDLEGVCTYASPSTRHVLGADPSEFVGRRTSDRVHPEARKAIAAAQERLLSGSSKSERFTYRRFLDDAAGEAVYIEADCALALDGATGEREGIIVSARDVTKRVALERKLKRATRHAENAARAKAQFLANMSHEIRTPMNGVLGFADLLTRMELDPEAARYADLISRSGRSMMMMLNDILDISKIESGQLVINYEDFDLPVLIDDCVRLHMAGAGQKGIALTLSCPPDIPHLLRGDPLRLRQILLNLVGNAVKFTEKGRVDISVRVEGSNLVIDVEDSGVGIAPDRIDNIFDPFVQEEASTTRRFGGTGLGLAISRQLAEILGGSLGVDSMPGVGSRFSLRVPLEHAKAALPGPGPKERRAGQMSAPKANGRILLAEDHDINRMLVTAMLEDLGQRVRIAHDGAEAIAAVLDAADSGDPFDIVLMDIQMPGCDGYTATREIRRSGISPGDLPIIALTANAFPEDIAAALESGMQAHLAKPLVFEELAASLARWLPVSIVPDVAATSGQPDRPVPATGHSPEMQERWLARRSEAIEAVAAAVEEDVLEGVQVEELARTVHKLAGTAGMFGEDSLGEKAAALERALRSNVEPLVRRKLAEELLAAA</sequence>
<dbReference type="InterPro" id="IPR005467">
    <property type="entry name" value="His_kinase_dom"/>
</dbReference>
<feature type="domain" description="PAC" evidence="21">
    <location>
        <begin position="433"/>
        <end position="487"/>
    </location>
</feature>
<dbReference type="SMART" id="SM00091">
    <property type="entry name" value="PAS"/>
    <property type="match status" value="1"/>
</dbReference>
<keyword evidence="11" id="KW-0067">ATP-binding</keyword>
<evidence type="ECO:0000259" key="18">
    <source>
        <dbReference type="PROSITE" id="PS50109"/>
    </source>
</evidence>
<evidence type="ECO:0000256" key="16">
    <source>
        <dbReference type="PROSITE-ProRule" id="PRU00169"/>
    </source>
</evidence>
<feature type="transmembrane region" description="Helical" evidence="17">
    <location>
        <begin position="284"/>
        <end position="304"/>
    </location>
</feature>
<dbReference type="InterPro" id="IPR008207">
    <property type="entry name" value="Sig_transdc_His_kin_Hpt_dom"/>
</dbReference>
<dbReference type="SUPFAM" id="SSF55874">
    <property type="entry name" value="ATPase domain of HSP90 chaperone/DNA topoisomerase II/histidine kinase"/>
    <property type="match status" value="1"/>
</dbReference>
<feature type="transmembrane region" description="Helical" evidence="17">
    <location>
        <begin position="213"/>
        <end position="235"/>
    </location>
</feature>
<dbReference type="PANTHER" id="PTHR43047">
    <property type="entry name" value="TWO-COMPONENT HISTIDINE PROTEIN KINASE"/>
    <property type="match status" value="1"/>
</dbReference>